<dbReference type="Gene3D" id="2.40.37.10">
    <property type="entry name" value="Lyase, Ornithine Decarboxylase, Chain A, domain 1"/>
    <property type="match status" value="1"/>
</dbReference>
<dbReference type="NCBIfam" id="TIGR00492">
    <property type="entry name" value="alr"/>
    <property type="match status" value="1"/>
</dbReference>
<dbReference type="Gene3D" id="3.20.20.10">
    <property type="entry name" value="Alanine racemase"/>
    <property type="match status" value="1"/>
</dbReference>
<comment type="similarity">
    <text evidence="4">Belongs to the alanine racemase family.</text>
</comment>
<feature type="compositionally biased region" description="Low complexity" evidence="5">
    <location>
        <begin position="251"/>
        <end position="303"/>
    </location>
</feature>
<dbReference type="InterPro" id="IPR011079">
    <property type="entry name" value="Ala_racemase_C"/>
</dbReference>
<dbReference type="SUPFAM" id="SSF51419">
    <property type="entry name" value="PLP-binding barrel"/>
    <property type="match status" value="1"/>
</dbReference>
<dbReference type="InterPro" id="IPR020622">
    <property type="entry name" value="Ala_racemase_pyridoxalP-BS"/>
</dbReference>
<dbReference type="PROSITE" id="PS01129">
    <property type="entry name" value="PSI_RLU"/>
    <property type="match status" value="1"/>
</dbReference>
<dbReference type="Proteomes" id="UP001321475">
    <property type="component" value="Chromosome"/>
</dbReference>
<dbReference type="Pfam" id="PF01168">
    <property type="entry name" value="Ala_racemase_N"/>
    <property type="match status" value="1"/>
</dbReference>
<dbReference type="CDD" id="cd00430">
    <property type="entry name" value="PLPDE_III_AR"/>
    <property type="match status" value="1"/>
</dbReference>
<dbReference type="Pfam" id="PF00849">
    <property type="entry name" value="PseudoU_synth_2"/>
    <property type="match status" value="1"/>
</dbReference>
<dbReference type="EC" id="5.1.1.1" evidence="4"/>
<organism evidence="7 8">
    <name type="scientific">Paraoerskovia sediminicola</name>
    <dbReference type="NCBI Taxonomy" id="1138587"/>
    <lineage>
        <taxon>Bacteria</taxon>
        <taxon>Bacillati</taxon>
        <taxon>Actinomycetota</taxon>
        <taxon>Actinomycetes</taxon>
        <taxon>Micrococcales</taxon>
        <taxon>Cellulomonadaceae</taxon>
        <taxon>Paraoerskovia</taxon>
    </lineage>
</organism>
<keyword evidence="2 4" id="KW-0663">Pyridoxal phosphate</keyword>
<feature type="active site" description="Proton acceptor; specific for L-alanine" evidence="4">
    <location>
        <position position="612"/>
    </location>
</feature>
<feature type="binding site" evidence="4">
    <location>
        <position position="478"/>
    </location>
    <ligand>
        <name>substrate</name>
    </ligand>
</feature>
<dbReference type="PRINTS" id="PR00992">
    <property type="entry name" value="ALARACEMASE"/>
</dbReference>
<evidence type="ECO:0000256" key="2">
    <source>
        <dbReference type="ARBA" id="ARBA00022898"/>
    </source>
</evidence>
<comment type="function">
    <text evidence="4">Catalyzes the interconversion of L-alanine and D-alanine. May also act on other amino acids.</text>
</comment>
<feature type="binding site" evidence="4">
    <location>
        <position position="677"/>
    </location>
    <ligand>
        <name>substrate</name>
    </ligand>
</feature>
<evidence type="ECO:0000256" key="3">
    <source>
        <dbReference type="ARBA" id="ARBA00023235"/>
    </source>
</evidence>
<dbReference type="InterPro" id="IPR006224">
    <property type="entry name" value="PsdUridine_synth_RluA-like_CS"/>
</dbReference>
<feature type="modified residue" description="N6-(pyridoxal phosphate)lysine" evidence="4">
    <location>
        <position position="377"/>
    </location>
</feature>
<gene>
    <name evidence="7" type="ORF">GCM10025865_04550</name>
</gene>
<feature type="compositionally biased region" description="Basic residues" evidence="5">
    <location>
        <begin position="212"/>
        <end position="224"/>
    </location>
</feature>
<comment type="catalytic activity">
    <reaction evidence="4">
        <text>L-alanine = D-alanine</text>
        <dbReference type="Rhea" id="RHEA:20249"/>
        <dbReference type="ChEBI" id="CHEBI:57416"/>
        <dbReference type="ChEBI" id="CHEBI:57972"/>
        <dbReference type="EC" id="5.1.1.1"/>
    </reaction>
</comment>
<dbReference type="SMART" id="SM01005">
    <property type="entry name" value="Ala_racemase_C"/>
    <property type="match status" value="1"/>
</dbReference>
<dbReference type="SUPFAM" id="SSF50621">
    <property type="entry name" value="Alanine racemase C-terminal domain-like"/>
    <property type="match status" value="1"/>
</dbReference>
<comment type="pathway">
    <text evidence="4">Amino-acid biosynthesis; D-alanine biosynthesis; D-alanine from L-alanine: step 1/1.</text>
</comment>
<sequence>MVPARRTTRHRALVPPLREGLNPTRVVLPGAGPNDRLPATVADYLVGRFPDDAARVAEKIAGGEVLDGLLQPVSATAAYRPGAIVWVYRDPPRDEPRIPFEVEVLHRDENLLVVDKPHFLSTIPRGQWVTQSVLVRLRRDLDLPQLVPAHRLDRPTAGVLVLTVRPEARGPYQTLFADRRVAKEYAAVARFDPALDLPTTVRSRILKERGSRGRTRSRGSRTRRASSSSSRSTRRRGAPATGSRRRPARPTSSGCTCCGSASRSSVTTSTRTCATASRATSATRCSCSRGRSPSTTRSRGAPSVHVTPSARTLAGDAARGRARDGERIAAVTTAPGSSPTPSLDFPARVVVDLDAIARNVGALAGHAPSAQVMAVVKADAYGHGLVPSARAALAGGATWLGAAQVPEALALRAAGITPSDARVLTWLYAPGAPLDAALEADVDVSVHAAWALDEVVAAARATGRTARVHLKVDTGLGRNGLTPADLADLLPAARQAEADGAVRLVGVWSHLAFADDPGNPTVLHQAEVFDDAVRLVEAAGAGLEVRHLANSAATLTAPRMHYDLVRPGIAVYGISPVPQVSDSVAYGLVPAMTFEAELANVKRVGAGHGVSYAHRYTTAQDTMLGVVPVGYADGVPRHASGDLPERPGGPVLVGGTADELGSDGAARVLRVAGRVCMDQLVLDLGPWATEQAGDVVTLFGAGTGLARGGAPTAQDWADAAGTIAYEIVTRVGTRVPRVYVDGTKEVR</sequence>
<dbReference type="SUPFAM" id="SSF55120">
    <property type="entry name" value="Pseudouridine synthase"/>
    <property type="match status" value="1"/>
</dbReference>
<dbReference type="InterPro" id="IPR000821">
    <property type="entry name" value="Ala_racemase"/>
</dbReference>
<keyword evidence="8" id="KW-1185">Reference proteome</keyword>
<evidence type="ECO:0000256" key="4">
    <source>
        <dbReference type="HAMAP-Rule" id="MF_01201"/>
    </source>
</evidence>
<evidence type="ECO:0000313" key="8">
    <source>
        <dbReference type="Proteomes" id="UP001321475"/>
    </source>
</evidence>
<feature type="compositionally biased region" description="Basic residues" evidence="5">
    <location>
        <begin position="232"/>
        <end position="248"/>
    </location>
</feature>
<evidence type="ECO:0000256" key="5">
    <source>
        <dbReference type="SAM" id="MobiDB-lite"/>
    </source>
</evidence>
<protein>
    <recommendedName>
        <fullName evidence="4">Alanine racemase</fullName>
        <ecNumber evidence="4">5.1.1.1</ecNumber>
    </recommendedName>
</protein>
<dbReference type="InterPro" id="IPR001608">
    <property type="entry name" value="Ala_racemase_N"/>
</dbReference>
<comment type="cofactor">
    <cofactor evidence="1 4">
        <name>pyridoxal 5'-phosphate</name>
        <dbReference type="ChEBI" id="CHEBI:597326"/>
    </cofactor>
</comment>
<evidence type="ECO:0000256" key="1">
    <source>
        <dbReference type="ARBA" id="ARBA00001933"/>
    </source>
</evidence>
<proteinExistence type="inferred from homology"/>
<dbReference type="Gene3D" id="3.30.2350.10">
    <property type="entry name" value="Pseudouridine synthase"/>
    <property type="match status" value="1"/>
</dbReference>
<feature type="active site" description="Proton acceptor; specific for D-alanine" evidence="4">
    <location>
        <position position="377"/>
    </location>
</feature>
<dbReference type="InterPro" id="IPR020103">
    <property type="entry name" value="PsdUridine_synth_cat_dom_sf"/>
</dbReference>
<evidence type="ECO:0000313" key="7">
    <source>
        <dbReference type="EMBL" id="BDZ41156.1"/>
    </source>
</evidence>
<dbReference type="Pfam" id="PF00842">
    <property type="entry name" value="Ala_racemase_C"/>
    <property type="match status" value="1"/>
</dbReference>
<reference evidence="8" key="1">
    <citation type="journal article" date="2019" name="Int. J. Syst. Evol. Microbiol.">
        <title>The Global Catalogue of Microorganisms (GCM) 10K type strain sequencing project: providing services to taxonomists for standard genome sequencing and annotation.</title>
        <authorList>
            <consortium name="The Broad Institute Genomics Platform"/>
            <consortium name="The Broad Institute Genome Sequencing Center for Infectious Disease"/>
            <person name="Wu L."/>
            <person name="Ma J."/>
        </authorList>
    </citation>
    <scope>NUCLEOTIDE SEQUENCE [LARGE SCALE GENOMIC DNA]</scope>
    <source>
        <strain evidence="8">NBRC 108565</strain>
    </source>
</reference>
<dbReference type="PANTHER" id="PTHR30511">
    <property type="entry name" value="ALANINE RACEMASE"/>
    <property type="match status" value="1"/>
</dbReference>
<dbReference type="PROSITE" id="PS00395">
    <property type="entry name" value="ALANINE_RACEMASE"/>
    <property type="match status" value="1"/>
</dbReference>
<dbReference type="HAMAP" id="MF_01201">
    <property type="entry name" value="Ala_racemase"/>
    <property type="match status" value="1"/>
</dbReference>
<dbReference type="EMBL" id="AP027729">
    <property type="protein sequence ID" value="BDZ41156.1"/>
    <property type="molecule type" value="Genomic_DNA"/>
</dbReference>
<evidence type="ECO:0000259" key="6">
    <source>
        <dbReference type="SMART" id="SM01005"/>
    </source>
</evidence>
<dbReference type="InterPro" id="IPR009006">
    <property type="entry name" value="Ala_racemase/Decarboxylase_C"/>
</dbReference>
<feature type="domain" description="Alanine racemase C-terminal" evidence="6">
    <location>
        <begin position="591"/>
        <end position="740"/>
    </location>
</feature>
<dbReference type="PANTHER" id="PTHR30511:SF0">
    <property type="entry name" value="ALANINE RACEMASE, CATABOLIC-RELATED"/>
    <property type="match status" value="1"/>
</dbReference>
<accession>A0ABM8FZS5</accession>
<keyword evidence="3 4" id="KW-0413">Isomerase</keyword>
<dbReference type="InterPro" id="IPR029066">
    <property type="entry name" value="PLP-binding_barrel"/>
</dbReference>
<name>A0ABM8FZS5_9CELL</name>
<feature type="region of interest" description="Disordered" evidence="5">
    <location>
        <begin position="204"/>
        <end position="308"/>
    </location>
</feature>
<dbReference type="InterPro" id="IPR006145">
    <property type="entry name" value="PsdUridine_synth_RsuA/RluA"/>
</dbReference>